<dbReference type="PANTHER" id="PTHR19957:SF307">
    <property type="entry name" value="PROTEIN SSO1-RELATED"/>
    <property type="match status" value="1"/>
</dbReference>
<dbReference type="EnsemblFungi" id="MVLG_06439T0">
    <property type="protein sequence ID" value="MVLG_06439T0"/>
    <property type="gene ID" value="MVLG_06439"/>
</dbReference>
<dbReference type="GO" id="GO:0012505">
    <property type="term" value="C:endomembrane system"/>
    <property type="evidence" value="ECO:0007669"/>
    <property type="project" value="TreeGrafter"/>
</dbReference>
<feature type="compositionally biased region" description="Gly residues" evidence="6">
    <location>
        <begin position="17"/>
        <end position="28"/>
    </location>
</feature>
<sequence length="355" mass="39242">MSRDRLREARSQQQGGQQPGGQQYGYGYGQPAPGSYAPQQSAPAPAAASGFSQPSYGQYPPQQAQQPSYPPQQSNQASYGNGAAAGGYRQGDMQSFFAEVEEIQDDIKQLHQYVNQISDLHSRRLATTDDAQQSESSAHLQELTQATSSLINSIRDRITRLNNLNKQSPPGDAEFNTRKLQVGGLQNAFRRGLEEYNLVEKKSREKYRQRVERQIRIVKPDATQAEIKAAFDDQQAGQQIFSQALVSSRQSGARAAFAEVQSRNQDLRKIEETITQLAQMMQDMATLVLEQDDSVKQIEATAVQANTDVEQGLQQTQKAVKSARAARKKKIFCAGIVVAIIVVVVVVVVVEVRKK</sequence>
<reference evidence="11" key="1">
    <citation type="submission" date="2010-11" db="EMBL/GenBank/DDBJ databases">
        <title>The genome sequence of Microbotryum violaceum strain p1A1 Lamole.</title>
        <authorList>
            <person name="Cuomo C."/>
            <person name="Perlin M."/>
            <person name="Young S.K."/>
            <person name="Zeng Q."/>
            <person name="Gargeya S."/>
            <person name="Alvarado L."/>
            <person name="Berlin A."/>
            <person name="Chapman S.B."/>
            <person name="Chen Z."/>
            <person name="Freedman E."/>
            <person name="Gellesch M."/>
            <person name="Goldberg J."/>
            <person name="Griggs A."/>
            <person name="Gujja S."/>
            <person name="Heilman E."/>
            <person name="Heiman D."/>
            <person name="Howarth C."/>
            <person name="Mehta T."/>
            <person name="Neiman D."/>
            <person name="Pearson M."/>
            <person name="Roberts A."/>
            <person name="Saif S."/>
            <person name="Shea T."/>
            <person name="Shenoy N."/>
            <person name="Sisk P."/>
            <person name="Stolte C."/>
            <person name="Sykes S."/>
            <person name="White J."/>
            <person name="Yandava C."/>
            <person name="Haas B."/>
            <person name="Nusbaum C."/>
            <person name="Birren B."/>
        </authorList>
    </citation>
    <scope>NUCLEOTIDE SEQUENCE [LARGE SCALE GENOMIC DNA]</scope>
    <source>
        <strain evidence="11">p1A1 Lamole</strain>
    </source>
</reference>
<evidence type="ECO:0000259" key="8">
    <source>
        <dbReference type="PROSITE" id="PS50192"/>
    </source>
</evidence>
<feature type="domain" description="T-SNARE coiled-coil homology" evidence="8">
    <location>
        <begin position="257"/>
        <end position="319"/>
    </location>
</feature>
<dbReference type="InterPro" id="IPR000727">
    <property type="entry name" value="T_SNARE_dom"/>
</dbReference>
<dbReference type="PANTHER" id="PTHR19957">
    <property type="entry name" value="SYNTAXIN"/>
    <property type="match status" value="1"/>
</dbReference>
<evidence type="ECO:0000313" key="10">
    <source>
        <dbReference type="EnsemblFungi" id="MVLG_06439T0"/>
    </source>
</evidence>
<dbReference type="GO" id="GO:0006887">
    <property type="term" value="P:exocytosis"/>
    <property type="evidence" value="ECO:0007669"/>
    <property type="project" value="TreeGrafter"/>
</dbReference>
<keyword evidence="11" id="KW-1185">Reference proteome</keyword>
<keyword evidence="4 7" id="KW-1133">Transmembrane helix</keyword>
<evidence type="ECO:0000256" key="2">
    <source>
        <dbReference type="ARBA" id="ARBA00009063"/>
    </source>
</evidence>
<name>U5HHA2_USTV1</name>
<dbReference type="PROSITE" id="PS50192">
    <property type="entry name" value="T_SNARE"/>
    <property type="match status" value="1"/>
</dbReference>
<evidence type="ECO:0000256" key="4">
    <source>
        <dbReference type="ARBA" id="ARBA00022989"/>
    </source>
</evidence>
<proteinExistence type="inferred from homology"/>
<feature type="region of interest" description="Disordered" evidence="6">
    <location>
        <begin position="1"/>
        <end position="86"/>
    </location>
</feature>
<dbReference type="CDD" id="cd15849">
    <property type="entry name" value="SNARE_Sso1"/>
    <property type="match status" value="1"/>
</dbReference>
<dbReference type="InterPro" id="IPR010989">
    <property type="entry name" value="SNARE"/>
</dbReference>
<evidence type="ECO:0000256" key="3">
    <source>
        <dbReference type="ARBA" id="ARBA00022692"/>
    </source>
</evidence>
<dbReference type="GO" id="GO:0005484">
    <property type="term" value="F:SNAP receptor activity"/>
    <property type="evidence" value="ECO:0007669"/>
    <property type="project" value="TreeGrafter"/>
</dbReference>
<dbReference type="SMART" id="SM00503">
    <property type="entry name" value="SynN"/>
    <property type="match status" value="1"/>
</dbReference>
<dbReference type="OrthoDB" id="10255013at2759"/>
<comment type="similarity">
    <text evidence="2">Belongs to the syntaxin family.</text>
</comment>
<feature type="compositionally biased region" description="Low complexity" evidence="6">
    <location>
        <begin position="29"/>
        <end position="82"/>
    </location>
</feature>
<gene>
    <name evidence="9" type="ORF">MVLG_06439</name>
</gene>
<dbReference type="GO" id="GO:0031201">
    <property type="term" value="C:SNARE complex"/>
    <property type="evidence" value="ECO:0007669"/>
    <property type="project" value="TreeGrafter"/>
</dbReference>
<evidence type="ECO:0000256" key="1">
    <source>
        <dbReference type="ARBA" id="ARBA00004211"/>
    </source>
</evidence>
<organism evidence="9">
    <name type="scientific">Microbotryum lychnidis-dioicae (strain p1A1 Lamole / MvSl-1064)</name>
    <name type="common">Anther smut fungus</name>
    <dbReference type="NCBI Taxonomy" id="683840"/>
    <lineage>
        <taxon>Eukaryota</taxon>
        <taxon>Fungi</taxon>
        <taxon>Dikarya</taxon>
        <taxon>Basidiomycota</taxon>
        <taxon>Pucciniomycotina</taxon>
        <taxon>Microbotryomycetes</taxon>
        <taxon>Microbotryales</taxon>
        <taxon>Microbotryaceae</taxon>
        <taxon>Microbotryum</taxon>
    </lineage>
</organism>
<protein>
    <recommendedName>
        <fullName evidence="8">t-SNARE coiled-coil homology domain-containing protein</fullName>
    </recommendedName>
</protein>
<evidence type="ECO:0000256" key="7">
    <source>
        <dbReference type="SAM" id="Phobius"/>
    </source>
</evidence>
<dbReference type="FunCoup" id="U5HHA2">
    <property type="interactions" value="188"/>
</dbReference>
<dbReference type="SMART" id="SM00397">
    <property type="entry name" value="t_SNARE"/>
    <property type="match status" value="1"/>
</dbReference>
<evidence type="ECO:0000256" key="6">
    <source>
        <dbReference type="SAM" id="MobiDB-lite"/>
    </source>
</evidence>
<dbReference type="GO" id="GO:0006886">
    <property type="term" value="P:intracellular protein transport"/>
    <property type="evidence" value="ECO:0007669"/>
    <property type="project" value="TreeGrafter"/>
</dbReference>
<dbReference type="InParanoid" id="U5HHA2"/>
<dbReference type="SUPFAM" id="SSF47661">
    <property type="entry name" value="t-snare proteins"/>
    <property type="match status" value="1"/>
</dbReference>
<reference evidence="9" key="2">
    <citation type="submission" date="2010-11" db="EMBL/GenBank/DDBJ databases">
        <authorList>
            <consortium name="The Broad Institute Genome Sequencing Platform"/>
            <person name="Earl A."/>
            <person name="Ward D."/>
            <person name="Feldgarden M."/>
            <person name="Gevers D."/>
            <person name="Butler R."/>
            <person name="Young S.K."/>
            <person name="Zeng Q."/>
            <person name="Gargeya S."/>
            <person name="Fitzgerald M."/>
            <person name="Haas B."/>
            <person name="Abouelleil A."/>
            <person name="Alvarado L."/>
            <person name="Arachchi H.M."/>
            <person name="Berlin A."/>
            <person name="Brown A."/>
            <person name="Chapman S.B."/>
            <person name="Chen Z."/>
            <person name="Dunbar C."/>
            <person name="Freedman E."/>
            <person name="Gearin G."/>
            <person name="Gellesch M."/>
            <person name="Goldberg J."/>
            <person name="Griggs A."/>
            <person name="Gujja S."/>
            <person name="Heilman E."/>
            <person name="Heiman D."/>
            <person name="Howarth C."/>
            <person name="Larson L."/>
            <person name="Lui A."/>
            <person name="MacDonald P.J.P."/>
            <person name="Mehta T."/>
            <person name="Montmayeur A."/>
            <person name="Murphy C."/>
            <person name="Neiman D."/>
            <person name="Pearson M."/>
            <person name="Priest M."/>
            <person name="Roberts A."/>
            <person name="Saif S."/>
            <person name="Shea T."/>
            <person name="Shenoy N."/>
            <person name="Sisk P."/>
            <person name="Stolte C."/>
            <person name="Sykes S."/>
            <person name="White J."/>
            <person name="Yandava C."/>
            <person name="Wortman J."/>
            <person name="Nusbaum C."/>
            <person name="Birren B."/>
        </authorList>
    </citation>
    <scope>NUCLEOTIDE SEQUENCE</scope>
    <source>
        <strain evidence="9">P1A1 Lamole</strain>
    </source>
</reference>
<feature type="compositionally biased region" description="Basic and acidic residues" evidence="6">
    <location>
        <begin position="1"/>
        <end position="10"/>
    </location>
</feature>
<dbReference type="EMBL" id="GL541763">
    <property type="protein sequence ID" value="KDE03049.1"/>
    <property type="molecule type" value="Genomic_DNA"/>
</dbReference>
<dbReference type="STRING" id="683840.U5HHA2"/>
<reference evidence="9 11" key="3">
    <citation type="journal article" date="2015" name="BMC Genomics">
        <title>Sex and parasites: genomic and transcriptomic analysis of Microbotryum lychnidis-dioicae, the biotrophic and plant-castrating anther smut fungus.</title>
        <authorList>
            <person name="Perlin M.H."/>
            <person name="Amselem J."/>
            <person name="Fontanillas E."/>
            <person name="Toh S.S."/>
            <person name="Chen Z."/>
            <person name="Goldberg J."/>
            <person name="Duplessis S."/>
            <person name="Henrissat B."/>
            <person name="Young S."/>
            <person name="Zeng Q."/>
            <person name="Aguileta G."/>
            <person name="Petit E."/>
            <person name="Badouin H."/>
            <person name="Andrews J."/>
            <person name="Razeeq D."/>
            <person name="Gabaldon T."/>
            <person name="Quesneville H."/>
            <person name="Giraud T."/>
            <person name="Hood M.E."/>
            <person name="Schultz D.J."/>
            <person name="Cuomo C.A."/>
        </authorList>
    </citation>
    <scope>NUCLEOTIDE SEQUENCE [LARGE SCALE GENOMIC DNA]</scope>
    <source>
        <strain evidence="11">p1A1 Lamole</strain>
        <strain evidence="9">P1A1 Lamole</strain>
    </source>
</reference>
<dbReference type="Pfam" id="PF00804">
    <property type="entry name" value="Syntaxin"/>
    <property type="match status" value="1"/>
</dbReference>
<dbReference type="EMBL" id="AEIJ01000776">
    <property type="status" value="NOT_ANNOTATED_CDS"/>
    <property type="molecule type" value="Genomic_DNA"/>
</dbReference>
<comment type="subcellular location">
    <subcellularLocation>
        <location evidence="1">Membrane</location>
        <topology evidence="1">Single-pass type IV membrane protein</topology>
    </subcellularLocation>
</comment>
<evidence type="ECO:0000256" key="5">
    <source>
        <dbReference type="ARBA" id="ARBA00023136"/>
    </source>
</evidence>
<reference evidence="10" key="4">
    <citation type="submission" date="2015-06" db="UniProtKB">
        <authorList>
            <consortium name="EnsemblFungi"/>
        </authorList>
    </citation>
    <scope>IDENTIFICATION</scope>
</reference>
<dbReference type="GO" id="GO:0006906">
    <property type="term" value="P:vesicle fusion"/>
    <property type="evidence" value="ECO:0007669"/>
    <property type="project" value="TreeGrafter"/>
</dbReference>
<dbReference type="GO" id="GO:0005886">
    <property type="term" value="C:plasma membrane"/>
    <property type="evidence" value="ECO:0007669"/>
    <property type="project" value="TreeGrafter"/>
</dbReference>
<dbReference type="Gene3D" id="1.20.58.70">
    <property type="match status" value="1"/>
</dbReference>
<dbReference type="InterPro" id="IPR006011">
    <property type="entry name" value="Syntaxin_N"/>
</dbReference>
<dbReference type="GO" id="GO:0048278">
    <property type="term" value="P:vesicle docking"/>
    <property type="evidence" value="ECO:0007669"/>
    <property type="project" value="TreeGrafter"/>
</dbReference>
<dbReference type="InterPro" id="IPR045242">
    <property type="entry name" value="Syntaxin"/>
</dbReference>
<keyword evidence="3 7" id="KW-0812">Transmembrane</keyword>
<dbReference type="GO" id="GO:0000149">
    <property type="term" value="F:SNARE binding"/>
    <property type="evidence" value="ECO:0007669"/>
    <property type="project" value="TreeGrafter"/>
</dbReference>
<dbReference type="Proteomes" id="UP000017200">
    <property type="component" value="Unassembled WGS sequence"/>
</dbReference>
<dbReference type="AlphaFoldDB" id="U5HHA2"/>
<evidence type="ECO:0000313" key="9">
    <source>
        <dbReference type="EMBL" id="KDE03049.1"/>
    </source>
</evidence>
<dbReference type="Pfam" id="PF05739">
    <property type="entry name" value="SNARE"/>
    <property type="match status" value="1"/>
</dbReference>
<accession>U5HHA2</accession>
<keyword evidence="5 7" id="KW-0472">Membrane</keyword>
<evidence type="ECO:0000313" key="11">
    <source>
        <dbReference type="Proteomes" id="UP000017200"/>
    </source>
</evidence>
<feature type="transmembrane region" description="Helical" evidence="7">
    <location>
        <begin position="331"/>
        <end position="350"/>
    </location>
</feature>